<comment type="caution">
    <text evidence="2">The sequence shown here is derived from an EMBL/GenBank/DDBJ whole genome shotgun (WGS) entry which is preliminary data.</text>
</comment>
<dbReference type="STRING" id="48697.A0A117NT61"/>
<dbReference type="EMBL" id="LLXE01000001">
    <property type="protein sequence ID" value="KUM66959.1"/>
    <property type="molecule type" value="Genomic_DNA"/>
</dbReference>
<dbReference type="AlphaFoldDB" id="A0A117NT61"/>
<reference evidence="2 3" key="1">
    <citation type="submission" date="2015-10" db="EMBL/GenBank/DDBJ databases">
        <title>Genome sequencing of Penicillium freii.</title>
        <authorList>
            <person name="Nguyen H.D."/>
            <person name="Visagie C.M."/>
            <person name="Seifert K.A."/>
        </authorList>
    </citation>
    <scope>NUCLEOTIDE SEQUENCE [LARGE SCALE GENOMIC DNA]</scope>
    <source>
        <strain evidence="2 3">DAOM 242723</strain>
    </source>
</reference>
<name>A0A117NT61_PENFR</name>
<accession>A0A117NT61</accession>
<proteinExistence type="predicted"/>
<feature type="non-terminal residue" evidence="2">
    <location>
        <position position="1"/>
    </location>
</feature>
<protein>
    <submittedName>
        <fullName evidence="2">Uncharacterized protein</fullName>
    </submittedName>
</protein>
<evidence type="ECO:0000256" key="1">
    <source>
        <dbReference type="SAM" id="MobiDB-lite"/>
    </source>
</evidence>
<feature type="region of interest" description="Disordered" evidence="1">
    <location>
        <begin position="1"/>
        <end position="32"/>
    </location>
</feature>
<evidence type="ECO:0000313" key="2">
    <source>
        <dbReference type="EMBL" id="KUM66959.1"/>
    </source>
</evidence>
<gene>
    <name evidence="2" type="ORF">ACN42_g1</name>
</gene>
<organism evidence="2 3">
    <name type="scientific">Penicillium freii</name>
    <dbReference type="NCBI Taxonomy" id="48697"/>
    <lineage>
        <taxon>Eukaryota</taxon>
        <taxon>Fungi</taxon>
        <taxon>Dikarya</taxon>
        <taxon>Ascomycota</taxon>
        <taxon>Pezizomycotina</taxon>
        <taxon>Eurotiomycetes</taxon>
        <taxon>Eurotiomycetidae</taxon>
        <taxon>Eurotiales</taxon>
        <taxon>Aspergillaceae</taxon>
        <taxon>Penicillium</taxon>
    </lineage>
</organism>
<feature type="compositionally biased region" description="Polar residues" evidence="1">
    <location>
        <begin position="82"/>
        <end position="102"/>
    </location>
</feature>
<sequence>PELQHLNTPPPPPPFPSSATPVSPRESSATIDIAIDNNEDLGRLLPRAMTAAPALNGGGNGMDSRQSGGQRMSFEHRRNRSSNESFTNKLRSLTRMRNNSRSVEPWTQAHEAEMAPYETLNPHVAGSNSNYILPSQSYVAPGPNYV</sequence>
<feature type="region of interest" description="Disordered" evidence="1">
    <location>
        <begin position="51"/>
        <end position="105"/>
    </location>
</feature>
<keyword evidence="3" id="KW-1185">Reference proteome</keyword>
<evidence type="ECO:0000313" key="3">
    <source>
        <dbReference type="Proteomes" id="UP000055045"/>
    </source>
</evidence>
<dbReference type="Proteomes" id="UP000055045">
    <property type="component" value="Unassembled WGS sequence"/>
</dbReference>